<keyword evidence="3" id="KW-1185">Reference proteome</keyword>
<feature type="transmembrane region" description="Helical" evidence="1">
    <location>
        <begin position="99"/>
        <end position="122"/>
    </location>
</feature>
<evidence type="ECO:0000313" key="3">
    <source>
        <dbReference type="Proteomes" id="UP000481327"/>
    </source>
</evidence>
<sequence length="171" mass="19043">MTDRSRLAIHIDTETQLFNSMDPAPFRRRELDSAVVDYIIAFAEKAPSGVPLTLAIHIDAAAPGIDVAANVADAVCENFRRMAAAKRRQLRRLFHDGRISLVIGIAFVALSVAIGEALAGYAQVISESFVIGSWVALWHPINIFLFDWWPLRREARLYDRLSETTVQIIGP</sequence>
<dbReference type="AlphaFoldDB" id="A0A7C9KY20"/>
<dbReference type="Proteomes" id="UP000481327">
    <property type="component" value="Unassembled WGS sequence"/>
</dbReference>
<evidence type="ECO:0000313" key="2">
    <source>
        <dbReference type="EMBL" id="MQT16428.1"/>
    </source>
</evidence>
<feature type="transmembrane region" description="Helical" evidence="1">
    <location>
        <begin position="128"/>
        <end position="151"/>
    </location>
</feature>
<keyword evidence="1" id="KW-0472">Membrane</keyword>
<comment type="caution">
    <text evidence="2">The sequence shown here is derived from an EMBL/GenBank/DDBJ whole genome shotgun (WGS) entry which is preliminary data.</text>
</comment>
<reference evidence="2 3" key="1">
    <citation type="submission" date="2019-09" db="EMBL/GenBank/DDBJ databases">
        <title>Polymorphobacter sp. isolated from a lake in China.</title>
        <authorList>
            <person name="Liu Z."/>
        </authorList>
    </citation>
    <scope>NUCLEOTIDE SEQUENCE [LARGE SCALE GENOMIC DNA]</scope>
    <source>
        <strain evidence="2 3">D40P</strain>
    </source>
</reference>
<accession>A0A7C9KY20</accession>
<name>A0A7C9KY20_9SPHN</name>
<proteinExistence type="predicted"/>
<organism evidence="2 3">
    <name type="scientific">Sandarakinorhabdus fusca</name>
    <dbReference type="NCBI Taxonomy" id="1439888"/>
    <lineage>
        <taxon>Bacteria</taxon>
        <taxon>Pseudomonadati</taxon>
        <taxon>Pseudomonadota</taxon>
        <taxon>Alphaproteobacteria</taxon>
        <taxon>Sphingomonadales</taxon>
        <taxon>Sphingosinicellaceae</taxon>
        <taxon>Sandarakinorhabdus</taxon>
    </lineage>
</organism>
<keyword evidence="1" id="KW-1133">Transmembrane helix</keyword>
<dbReference type="EMBL" id="WIOL01000001">
    <property type="protein sequence ID" value="MQT16428.1"/>
    <property type="molecule type" value="Genomic_DNA"/>
</dbReference>
<protein>
    <submittedName>
        <fullName evidence="2">Uncharacterized protein</fullName>
    </submittedName>
</protein>
<keyword evidence="1" id="KW-0812">Transmembrane</keyword>
<gene>
    <name evidence="2" type="ORF">F3168_04045</name>
</gene>
<dbReference type="OrthoDB" id="653003at2"/>
<evidence type="ECO:0000256" key="1">
    <source>
        <dbReference type="SAM" id="Phobius"/>
    </source>
</evidence>
<dbReference type="RefSeq" id="WP_152576826.1">
    <property type="nucleotide sequence ID" value="NZ_JAATJI010000001.1"/>
</dbReference>